<keyword evidence="1" id="KW-1133">Transmembrane helix</keyword>
<protein>
    <recommendedName>
        <fullName evidence="4">DUF2628 domain-containing protein</fullName>
    </recommendedName>
</protein>
<feature type="transmembrane region" description="Helical" evidence="1">
    <location>
        <begin position="60"/>
        <end position="79"/>
    </location>
</feature>
<evidence type="ECO:0000313" key="3">
    <source>
        <dbReference type="Proteomes" id="UP001523401"/>
    </source>
</evidence>
<gene>
    <name evidence="2" type="ORF">NF685_13740</name>
</gene>
<dbReference type="RefSeq" id="WP_252850068.1">
    <property type="nucleotide sequence ID" value="NZ_BAPW01000001.1"/>
</dbReference>
<feature type="transmembrane region" description="Helical" evidence="1">
    <location>
        <begin position="26"/>
        <end position="54"/>
    </location>
</feature>
<dbReference type="EMBL" id="JAMXQU010000014">
    <property type="protein sequence ID" value="MCO6161098.1"/>
    <property type="molecule type" value="Genomic_DNA"/>
</dbReference>
<name>A0ABT1CLL0_9PROT</name>
<comment type="caution">
    <text evidence="2">The sequence shown here is derived from an EMBL/GenBank/DDBJ whole genome shotgun (WGS) entry which is preliminary data.</text>
</comment>
<organism evidence="2 3">
    <name type="scientific">Asaia lannensis NBRC 102526</name>
    <dbReference type="NCBI Taxonomy" id="1307926"/>
    <lineage>
        <taxon>Bacteria</taxon>
        <taxon>Pseudomonadati</taxon>
        <taxon>Pseudomonadota</taxon>
        <taxon>Alphaproteobacteria</taxon>
        <taxon>Acetobacterales</taxon>
        <taxon>Acetobacteraceae</taxon>
        <taxon>Asaia</taxon>
    </lineage>
</organism>
<keyword evidence="1" id="KW-0472">Membrane</keyword>
<evidence type="ECO:0000313" key="2">
    <source>
        <dbReference type="EMBL" id="MCO6161098.1"/>
    </source>
</evidence>
<keyword evidence="1" id="KW-0812">Transmembrane</keyword>
<evidence type="ECO:0008006" key="4">
    <source>
        <dbReference type="Google" id="ProtNLM"/>
    </source>
</evidence>
<reference evidence="2 3" key="1">
    <citation type="submission" date="2022-06" db="EMBL/GenBank/DDBJ databases">
        <title>Whole-genome of Asaia lannensis strain LMG 27011T.</title>
        <authorList>
            <person name="Sombolestani A."/>
        </authorList>
    </citation>
    <scope>NUCLEOTIDE SEQUENCE [LARGE SCALE GENOMIC DNA]</scope>
    <source>
        <strain evidence="2 3">NBRC 102526</strain>
    </source>
</reference>
<dbReference type="Proteomes" id="UP001523401">
    <property type="component" value="Unassembled WGS sequence"/>
</dbReference>
<accession>A0ABT1CLL0</accession>
<keyword evidence="3" id="KW-1185">Reference proteome</keyword>
<proteinExistence type="predicted"/>
<evidence type="ECO:0000256" key="1">
    <source>
        <dbReference type="SAM" id="Phobius"/>
    </source>
</evidence>
<sequence length="115" mass="12689">MKSYLAYRTGSQPEPVMIKQGFHWRLWFFGALGFLASRCWICFCLAACASLLILRAAGAYGLPLLVLINLSLACFGAELSGWEARLKGGVVDGIWLGRNAADARLRFFDREVVAS</sequence>